<dbReference type="EMBL" id="LGSR01000002">
    <property type="protein sequence ID" value="KOS22773.1"/>
    <property type="molecule type" value="Genomic_DNA"/>
</dbReference>
<keyword evidence="5 7" id="KW-1133">Transmembrane helix</keyword>
<dbReference type="PANTHER" id="PTHR23506">
    <property type="entry name" value="GH10249P"/>
    <property type="match status" value="1"/>
</dbReference>
<evidence type="ECO:0000259" key="8">
    <source>
        <dbReference type="PROSITE" id="PS50850"/>
    </source>
</evidence>
<organism evidence="9 10">
    <name type="scientific">Escovopsis weberi</name>
    <dbReference type="NCBI Taxonomy" id="150374"/>
    <lineage>
        <taxon>Eukaryota</taxon>
        <taxon>Fungi</taxon>
        <taxon>Dikarya</taxon>
        <taxon>Ascomycota</taxon>
        <taxon>Pezizomycotina</taxon>
        <taxon>Sordariomycetes</taxon>
        <taxon>Hypocreomycetidae</taxon>
        <taxon>Hypocreales</taxon>
        <taxon>Hypocreaceae</taxon>
        <taxon>Escovopsis</taxon>
    </lineage>
</organism>
<comment type="caution">
    <text evidence="9">The sequence shown here is derived from an EMBL/GenBank/DDBJ whole genome shotgun (WGS) entry which is preliminary data.</text>
</comment>
<dbReference type="InterPro" id="IPR050930">
    <property type="entry name" value="MFS_Vesicular_Transporter"/>
</dbReference>
<dbReference type="AlphaFoldDB" id="A0A0M9VX48"/>
<dbReference type="PROSITE" id="PS50850">
    <property type="entry name" value="MFS"/>
    <property type="match status" value="1"/>
</dbReference>
<dbReference type="Pfam" id="PF07690">
    <property type="entry name" value="MFS_1"/>
    <property type="match status" value="1"/>
</dbReference>
<proteinExistence type="inferred from homology"/>
<evidence type="ECO:0000256" key="6">
    <source>
        <dbReference type="ARBA" id="ARBA00023136"/>
    </source>
</evidence>
<reference evidence="9 10" key="1">
    <citation type="submission" date="2015-07" db="EMBL/GenBank/DDBJ databases">
        <title>The genome of the fungus Escovopsis weberi, a specialized disease agent of ant agriculture.</title>
        <authorList>
            <person name="de Man T.J."/>
            <person name="Stajich J.E."/>
            <person name="Kubicek C.P."/>
            <person name="Chenthamara K."/>
            <person name="Atanasova L."/>
            <person name="Druzhinina I.S."/>
            <person name="Birnbaum S."/>
            <person name="Barribeau S.M."/>
            <person name="Teiling C."/>
            <person name="Suen G."/>
            <person name="Currie C."/>
            <person name="Gerardo N.M."/>
        </authorList>
    </citation>
    <scope>NUCLEOTIDE SEQUENCE [LARGE SCALE GENOMIC DNA]</scope>
</reference>
<dbReference type="InterPro" id="IPR020846">
    <property type="entry name" value="MFS_dom"/>
</dbReference>
<dbReference type="STRING" id="150374.A0A0M9VX48"/>
<dbReference type="Gene3D" id="1.20.1250.20">
    <property type="entry name" value="MFS general substrate transporter like domains"/>
    <property type="match status" value="2"/>
</dbReference>
<name>A0A0M9VX48_ESCWE</name>
<dbReference type="InterPro" id="IPR001958">
    <property type="entry name" value="Tet-R_TetA/multi-R_MdtG-like"/>
</dbReference>
<feature type="transmembrane region" description="Helical" evidence="7">
    <location>
        <begin position="250"/>
        <end position="271"/>
    </location>
</feature>
<dbReference type="PANTHER" id="PTHR23506:SF35">
    <property type="entry name" value="MAJOR FACILITATOR SUPERFAMILY (MFS) PROFILE DOMAIN-CONTAINING PROTEIN-RELATED"/>
    <property type="match status" value="1"/>
</dbReference>
<feature type="transmembrane region" description="Helical" evidence="7">
    <location>
        <begin position="6"/>
        <end position="27"/>
    </location>
</feature>
<feature type="transmembrane region" description="Helical" evidence="7">
    <location>
        <begin position="94"/>
        <end position="114"/>
    </location>
</feature>
<sequence>MTYIILTMYGATAIVAGLFIGHLADLFKSRRTSLILALCLALVGTIMLAASTTLPVLYVGRVMQSIGGTAAWIVGFATLRAAIEPSNMGKTFGVIQSCVCIGAISGPAVAGVLLDLIGYWPAWGAVVFVLALDIGMRLVMLEKDDVKAHAKPARAGAAAADDIDDEEAGENRALLSGRSAQSYSGAARGEPAPAPEEPSMLAFYRILFAEPRVIVALLCSIVYAGMLASYNTTIPTHVHEAFGWGSLPTGLLFTSQQGPAILLAPICGWFRDKYGTKLPAGLGFALLGPFLWLLGAADLEQFPWAATLTSAKRTYVIALLLAGCVTNLTSSVAPIEITRVVTMLQQRQPGIFGPNGGYSRCYSLTNVVFSTGLTLGPLLSGGLADSVGYYYMNCVLACICVVMSVLAFAVLEGRVPQ</sequence>
<evidence type="ECO:0000256" key="7">
    <source>
        <dbReference type="SAM" id="Phobius"/>
    </source>
</evidence>
<keyword evidence="3" id="KW-0813">Transport</keyword>
<evidence type="ECO:0000256" key="5">
    <source>
        <dbReference type="ARBA" id="ARBA00022989"/>
    </source>
</evidence>
<dbReference type="InterPro" id="IPR036259">
    <property type="entry name" value="MFS_trans_sf"/>
</dbReference>
<accession>A0A0M9VX48</accession>
<feature type="transmembrane region" description="Helical" evidence="7">
    <location>
        <begin position="62"/>
        <end position="82"/>
    </location>
</feature>
<comment type="subcellular location">
    <subcellularLocation>
        <location evidence="1">Membrane</location>
        <topology evidence="1">Multi-pass membrane protein</topology>
    </subcellularLocation>
</comment>
<evidence type="ECO:0000313" key="10">
    <source>
        <dbReference type="Proteomes" id="UP000053831"/>
    </source>
</evidence>
<dbReference type="SUPFAM" id="SSF103473">
    <property type="entry name" value="MFS general substrate transporter"/>
    <property type="match status" value="1"/>
</dbReference>
<keyword evidence="6 7" id="KW-0472">Membrane</keyword>
<protein>
    <submittedName>
        <fullName evidence="9">Putative MFS-type transporter</fullName>
    </submittedName>
</protein>
<feature type="transmembrane region" description="Helical" evidence="7">
    <location>
        <begin position="315"/>
        <end position="341"/>
    </location>
</feature>
<comment type="similarity">
    <text evidence="2">Belongs to the major facilitator superfamily. Vesicular transporter family.</text>
</comment>
<feature type="transmembrane region" description="Helical" evidence="7">
    <location>
        <begin position="278"/>
        <end position="295"/>
    </location>
</feature>
<dbReference type="GO" id="GO:0022857">
    <property type="term" value="F:transmembrane transporter activity"/>
    <property type="evidence" value="ECO:0007669"/>
    <property type="project" value="InterPro"/>
</dbReference>
<dbReference type="Proteomes" id="UP000053831">
    <property type="component" value="Unassembled WGS sequence"/>
</dbReference>
<gene>
    <name evidence="9" type="ORF">ESCO_003700</name>
</gene>
<feature type="transmembrane region" description="Helical" evidence="7">
    <location>
        <begin position="390"/>
        <end position="411"/>
    </location>
</feature>
<feature type="transmembrane region" description="Helical" evidence="7">
    <location>
        <begin position="362"/>
        <end position="384"/>
    </location>
</feature>
<dbReference type="OrthoDB" id="5086884at2759"/>
<dbReference type="PRINTS" id="PR01035">
    <property type="entry name" value="TCRTETA"/>
</dbReference>
<evidence type="ECO:0000313" key="9">
    <source>
        <dbReference type="EMBL" id="KOS22773.1"/>
    </source>
</evidence>
<keyword evidence="10" id="KW-1185">Reference proteome</keyword>
<feature type="transmembrane region" description="Helical" evidence="7">
    <location>
        <begin position="120"/>
        <end position="139"/>
    </location>
</feature>
<feature type="domain" description="Major facilitator superfamily (MFS) profile" evidence="8">
    <location>
        <begin position="1"/>
        <end position="415"/>
    </location>
</feature>
<evidence type="ECO:0000256" key="1">
    <source>
        <dbReference type="ARBA" id="ARBA00004141"/>
    </source>
</evidence>
<dbReference type="GO" id="GO:0016020">
    <property type="term" value="C:membrane"/>
    <property type="evidence" value="ECO:0007669"/>
    <property type="project" value="UniProtKB-SubCell"/>
</dbReference>
<dbReference type="InterPro" id="IPR011701">
    <property type="entry name" value="MFS"/>
</dbReference>
<feature type="transmembrane region" description="Helical" evidence="7">
    <location>
        <begin position="34"/>
        <end position="56"/>
    </location>
</feature>
<evidence type="ECO:0000256" key="3">
    <source>
        <dbReference type="ARBA" id="ARBA00022448"/>
    </source>
</evidence>
<evidence type="ECO:0000256" key="4">
    <source>
        <dbReference type="ARBA" id="ARBA00022692"/>
    </source>
</evidence>
<keyword evidence="4 7" id="KW-0812">Transmembrane</keyword>
<evidence type="ECO:0000256" key="2">
    <source>
        <dbReference type="ARBA" id="ARBA00006829"/>
    </source>
</evidence>
<feature type="transmembrane region" description="Helical" evidence="7">
    <location>
        <begin position="213"/>
        <end position="230"/>
    </location>
</feature>